<feature type="transmembrane region" description="Helical" evidence="6">
    <location>
        <begin position="156"/>
        <end position="176"/>
    </location>
</feature>
<organism evidence="8 9">
    <name type="scientific">Pseudonocardia xishanensis</name>
    <dbReference type="NCBI Taxonomy" id="630995"/>
    <lineage>
        <taxon>Bacteria</taxon>
        <taxon>Bacillati</taxon>
        <taxon>Actinomycetota</taxon>
        <taxon>Actinomycetes</taxon>
        <taxon>Pseudonocardiales</taxon>
        <taxon>Pseudonocardiaceae</taxon>
        <taxon>Pseudonocardia</taxon>
    </lineage>
</organism>
<dbReference type="Gene3D" id="1.10.3730.20">
    <property type="match status" value="2"/>
</dbReference>
<protein>
    <submittedName>
        <fullName evidence="8">EamA family transporter</fullName>
    </submittedName>
</protein>
<dbReference type="PANTHER" id="PTHR32322:SF9">
    <property type="entry name" value="AMINO-ACID METABOLITE EFFLUX PUMP-RELATED"/>
    <property type="match status" value="1"/>
</dbReference>
<dbReference type="Proteomes" id="UP001501598">
    <property type="component" value="Unassembled WGS sequence"/>
</dbReference>
<gene>
    <name evidence="8" type="ORF">GCM10023175_56320</name>
</gene>
<keyword evidence="9" id="KW-1185">Reference proteome</keyword>
<feature type="transmembrane region" description="Helical" evidence="6">
    <location>
        <begin position="188"/>
        <end position="206"/>
    </location>
</feature>
<evidence type="ECO:0000256" key="1">
    <source>
        <dbReference type="ARBA" id="ARBA00004141"/>
    </source>
</evidence>
<keyword evidence="4 6" id="KW-1133">Transmembrane helix</keyword>
<evidence type="ECO:0000259" key="7">
    <source>
        <dbReference type="Pfam" id="PF00892"/>
    </source>
</evidence>
<dbReference type="PANTHER" id="PTHR32322">
    <property type="entry name" value="INNER MEMBRANE TRANSPORTER"/>
    <property type="match status" value="1"/>
</dbReference>
<keyword evidence="5 6" id="KW-0472">Membrane</keyword>
<evidence type="ECO:0000256" key="2">
    <source>
        <dbReference type="ARBA" id="ARBA00007362"/>
    </source>
</evidence>
<feature type="domain" description="EamA" evidence="7">
    <location>
        <begin position="24"/>
        <end position="147"/>
    </location>
</feature>
<dbReference type="EMBL" id="BAABGT010000094">
    <property type="protein sequence ID" value="GAA4555670.1"/>
    <property type="molecule type" value="Genomic_DNA"/>
</dbReference>
<feature type="transmembrane region" description="Helical" evidence="6">
    <location>
        <begin position="284"/>
        <end position="301"/>
    </location>
</feature>
<dbReference type="Pfam" id="PF00892">
    <property type="entry name" value="EamA"/>
    <property type="match status" value="2"/>
</dbReference>
<dbReference type="InterPro" id="IPR050638">
    <property type="entry name" value="AA-Vitamin_Transporters"/>
</dbReference>
<name>A0ABP8S119_9PSEU</name>
<comment type="similarity">
    <text evidence="2">Belongs to the EamA transporter family.</text>
</comment>
<feature type="transmembrane region" description="Helical" evidence="6">
    <location>
        <begin position="259"/>
        <end position="278"/>
    </location>
</feature>
<comment type="subcellular location">
    <subcellularLocation>
        <location evidence="1">Membrane</location>
        <topology evidence="1">Multi-pass membrane protein</topology>
    </subcellularLocation>
</comment>
<evidence type="ECO:0000313" key="8">
    <source>
        <dbReference type="EMBL" id="GAA4555670.1"/>
    </source>
</evidence>
<keyword evidence="3 6" id="KW-0812">Transmembrane</keyword>
<feature type="transmembrane region" description="Helical" evidence="6">
    <location>
        <begin position="134"/>
        <end position="150"/>
    </location>
</feature>
<evidence type="ECO:0000313" key="9">
    <source>
        <dbReference type="Proteomes" id="UP001501598"/>
    </source>
</evidence>
<comment type="caution">
    <text evidence="8">The sequence shown here is derived from an EMBL/GenBank/DDBJ whole genome shotgun (WGS) entry which is preliminary data.</text>
</comment>
<reference evidence="9" key="1">
    <citation type="journal article" date="2019" name="Int. J. Syst. Evol. Microbiol.">
        <title>The Global Catalogue of Microorganisms (GCM) 10K type strain sequencing project: providing services to taxonomists for standard genome sequencing and annotation.</title>
        <authorList>
            <consortium name="The Broad Institute Genomics Platform"/>
            <consortium name="The Broad Institute Genome Sequencing Center for Infectious Disease"/>
            <person name="Wu L."/>
            <person name="Ma J."/>
        </authorList>
    </citation>
    <scope>NUCLEOTIDE SEQUENCE [LARGE SCALE GENOMIC DNA]</scope>
    <source>
        <strain evidence="9">JCM 17906</strain>
    </source>
</reference>
<feature type="domain" description="EamA" evidence="7">
    <location>
        <begin position="160"/>
        <end position="299"/>
    </location>
</feature>
<feature type="transmembrane region" description="Helical" evidence="6">
    <location>
        <begin position="226"/>
        <end position="247"/>
    </location>
</feature>
<evidence type="ECO:0000256" key="5">
    <source>
        <dbReference type="ARBA" id="ARBA00023136"/>
    </source>
</evidence>
<evidence type="ECO:0000256" key="4">
    <source>
        <dbReference type="ARBA" id="ARBA00022989"/>
    </source>
</evidence>
<feature type="transmembrane region" description="Helical" evidence="6">
    <location>
        <begin position="24"/>
        <end position="44"/>
    </location>
</feature>
<evidence type="ECO:0000256" key="3">
    <source>
        <dbReference type="ARBA" id="ARBA00022692"/>
    </source>
</evidence>
<feature type="transmembrane region" description="Helical" evidence="6">
    <location>
        <begin position="50"/>
        <end position="68"/>
    </location>
</feature>
<sequence>MQKISLVFRVVGTHGGEVTVRHRLLAVLVAALWGGNFLAIHVGLEHFPPLFLAGLRMLVLAVPTLLFVPRPQVPLKWLVGYGIGFGTIQFVFLFVAMDVGMPTGLASLVLQASAPFTVLLGALFLRERLSPRQAVGIALAMLGLAAIAVSRAQAAAVLPVLLTLCGALGWAFGNLCSRLAAPPKPMQLTLWMCVVPPIPLFAASLFSEGPTAGLTSLRAAFSVDGLPGFAALLYLSVFATVIGSGIWTWLMRRYPAGVVAPYSLLVPVVGIALAAVVLGERPTVTELVSAVVIVGGVLLGTPRPARTAPTEVVGTERAALSS</sequence>
<feature type="transmembrane region" description="Helical" evidence="6">
    <location>
        <begin position="103"/>
        <end position="125"/>
    </location>
</feature>
<feature type="transmembrane region" description="Helical" evidence="6">
    <location>
        <begin position="75"/>
        <end position="97"/>
    </location>
</feature>
<dbReference type="InterPro" id="IPR037185">
    <property type="entry name" value="EmrE-like"/>
</dbReference>
<accession>A0ABP8S119</accession>
<proteinExistence type="inferred from homology"/>
<dbReference type="InterPro" id="IPR000620">
    <property type="entry name" value="EamA_dom"/>
</dbReference>
<dbReference type="SUPFAM" id="SSF103481">
    <property type="entry name" value="Multidrug resistance efflux transporter EmrE"/>
    <property type="match status" value="2"/>
</dbReference>
<evidence type="ECO:0000256" key="6">
    <source>
        <dbReference type="SAM" id="Phobius"/>
    </source>
</evidence>